<organism evidence="1 2">
    <name type="scientific">Candidatus Limadaptatus stercoripullorum</name>
    <dbReference type="NCBI Taxonomy" id="2840846"/>
    <lineage>
        <taxon>Bacteria</taxon>
        <taxon>Bacillati</taxon>
        <taxon>Bacillota</taxon>
        <taxon>Clostridia</taxon>
        <taxon>Eubacteriales</taxon>
        <taxon>Candidatus Limadaptatus</taxon>
    </lineage>
</organism>
<sequence>MNKDERRGKIRIAGDLFDIADRLSEIDSRYEVWYDPALGSYGIYADGALQVAVPFARLDARTVELVRRTRIERTDRIVGEIDAANARAERIAKRALAERLRAAGEESVCL</sequence>
<accession>A0A9D1SWR7</accession>
<dbReference type="EMBL" id="DVOE01000067">
    <property type="protein sequence ID" value="HIU99066.1"/>
    <property type="molecule type" value="Genomic_DNA"/>
</dbReference>
<evidence type="ECO:0000313" key="1">
    <source>
        <dbReference type="EMBL" id="HIU99066.1"/>
    </source>
</evidence>
<gene>
    <name evidence="1" type="ORF">IAC73_04430</name>
</gene>
<reference evidence="1" key="2">
    <citation type="journal article" date="2021" name="PeerJ">
        <title>Extensive microbial diversity within the chicken gut microbiome revealed by metagenomics and culture.</title>
        <authorList>
            <person name="Gilroy R."/>
            <person name="Ravi A."/>
            <person name="Getino M."/>
            <person name="Pursley I."/>
            <person name="Horton D.L."/>
            <person name="Alikhan N.F."/>
            <person name="Baker D."/>
            <person name="Gharbi K."/>
            <person name="Hall N."/>
            <person name="Watson M."/>
            <person name="Adriaenssens E.M."/>
            <person name="Foster-Nyarko E."/>
            <person name="Jarju S."/>
            <person name="Secka A."/>
            <person name="Antonio M."/>
            <person name="Oren A."/>
            <person name="Chaudhuri R.R."/>
            <person name="La Ragione R."/>
            <person name="Hildebrand F."/>
            <person name="Pallen M.J."/>
        </authorList>
    </citation>
    <scope>NUCLEOTIDE SEQUENCE</scope>
    <source>
        <strain evidence="1">10406</strain>
    </source>
</reference>
<evidence type="ECO:0000313" key="2">
    <source>
        <dbReference type="Proteomes" id="UP000886857"/>
    </source>
</evidence>
<dbReference type="AlphaFoldDB" id="A0A9D1SWR7"/>
<name>A0A9D1SWR7_9FIRM</name>
<proteinExistence type="predicted"/>
<protein>
    <submittedName>
        <fullName evidence="1">Uncharacterized protein</fullName>
    </submittedName>
</protein>
<comment type="caution">
    <text evidence="1">The sequence shown here is derived from an EMBL/GenBank/DDBJ whole genome shotgun (WGS) entry which is preliminary data.</text>
</comment>
<dbReference type="Proteomes" id="UP000886857">
    <property type="component" value="Unassembled WGS sequence"/>
</dbReference>
<reference evidence="1" key="1">
    <citation type="submission" date="2020-10" db="EMBL/GenBank/DDBJ databases">
        <authorList>
            <person name="Gilroy R."/>
        </authorList>
    </citation>
    <scope>NUCLEOTIDE SEQUENCE</scope>
    <source>
        <strain evidence="1">10406</strain>
    </source>
</reference>